<dbReference type="SUPFAM" id="SSF102198">
    <property type="entry name" value="Putative cyclase"/>
    <property type="match status" value="1"/>
</dbReference>
<dbReference type="GO" id="GO:0019441">
    <property type="term" value="P:L-tryptophan catabolic process to kynurenine"/>
    <property type="evidence" value="ECO:0007669"/>
    <property type="project" value="InterPro"/>
</dbReference>
<dbReference type="PANTHER" id="PTHR43564:SF2">
    <property type="entry name" value="BLR6059 PROTEIN"/>
    <property type="match status" value="1"/>
</dbReference>
<reference evidence="1 2" key="1">
    <citation type="submission" date="2018-12" db="EMBL/GenBank/DDBJ databases">
        <authorList>
            <person name="Toschakov S.V."/>
        </authorList>
    </citation>
    <scope>NUCLEOTIDE SEQUENCE [LARGE SCALE GENOMIC DNA]</scope>
    <source>
        <strain evidence="1 2">GM2012</strain>
    </source>
</reference>
<reference evidence="1 2" key="2">
    <citation type="submission" date="2019-01" db="EMBL/GenBank/DDBJ databases">
        <title>Tautonia sociabilis, a novel thermotolerant planctomycete of Isosphaeraceae family, isolated from a 4000 m deep subterranean habitat.</title>
        <authorList>
            <person name="Kovaleva O.L."/>
            <person name="Elcheninov A.G."/>
            <person name="Van Heerden E."/>
            <person name="Toshchakov S.V."/>
            <person name="Novikov A."/>
            <person name="Bonch-Osmolovskaya E.A."/>
            <person name="Kublanov I.V."/>
        </authorList>
    </citation>
    <scope>NUCLEOTIDE SEQUENCE [LARGE SCALE GENOMIC DNA]</scope>
    <source>
        <strain evidence="1 2">GM2012</strain>
    </source>
</reference>
<organism evidence="1 2">
    <name type="scientific">Tautonia sociabilis</name>
    <dbReference type="NCBI Taxonomy" id="2080755"/>
    <lineage>
        <taxon>Bacteria</taxon>
        <taxon>Pseudomonadati</taxon>
        <taxon>Planctomycetota</taxon>
        <taxon>Planctomycetia</taxon>
        <taxon>Isosphaerales</taxon>
        <taxon>Isosphaeraceae</taxon>
        <taxon>Tautonia</taxon>
    </lineage>
</organism>
<dbReference type="Gene3D" id="3.50.30.50">
    <property type="entry name" value="Putative cyclase"/>
    <property type="match status" value="1"/>
</dbReference>
<evidence type="ECO:0000313" key="1">
    <source>
        <dbReference type="EMBL" id="RUL88705.1"/>
    </source>
</evidence>
<name>A0A432MNN2_9BACT</name>
<dbReference type="RefSeq" id="WP_126724412.1">
    <property type="nucleotide sequence ID" value="NZ_RYZH01000008.1"/>
</dbReference>
<dbReference type="EMBL" id="RYZH01000008">
    <property type="protein sequence ID" value="RUL88705.1"/>
    <property type="molecule type" value="Genomic_DNA"/>
</dbReference>
<dbReference type="GO" id="GO:0004061">
    <property type="term" value="F:arylformamidase activity"/>
    <property type="evidence" value="ECO:0007669"/>
    <property type="project" value="InterPro"/>
</dbReference>
<gene>
    <name evidence="1" type="ORF">TsocGM_06100</name>
</gene>
<dbReference type="Pfam" id="PF04199">
    <property type="entry name" value="Cyclase"/>
    <property type="match status" value="1"/>
</dbReference>
<comment type="caution">
    <text evidence="1">The sequence shown here is derived from an EMBL/GenBank/DDBJ whole genome shotgun (WGS) entry which is preliminary data.</text>
</comment>
<dbReference type="OrthoDB" id="9796085at2"/>
<dbReference type="InterPro" id="IPR037175">
    <property type="entry name" value="KFase_sf"/>
</dbReference>
<keyword evidence="2" id="KW-1185">Reference proteome</keyword>
<dbReference type="AlphaFoldDB" id="A0A432MNN2"/>
<proteinExistence type="predicted"/>
<accession>A0A432MNN2</accession>
<dbReference type="InterPro" id="IPR007325">
    <property type="entry name" value="KFase/CYL"/>
</dbReference>
<evidence type="ECO:0000313" key="2">
    <source>
        <dbReference type="Proteomes" id="UP000280296"/>
    </source>
</evidence>
<protein>
    <submittedName>
        <fullName evidence="1">Cyclase family protein</fullName>
    </submittedName>
</protein>
<sequence length="283" mass="29923">MRHRIGTVSTLAATILAAGLIASLGMRGEGGDLEQAEALAALLQGRAIDLTHTFDEQTISWPLDEPFHHERTRWGVLEGGWYASATYAGSEHGGTHLDAPIHFAEGQETADQIPIRRLIGPAAVVDVTEACAADPDYQLRVEDLTAWEAEHGRIPDGAIVLVRTGFGTFWPDKKRYLGTDAPGDVANLHFPGIGPDAARWLATERAVSGVGLDTASLDHGPSKDFATHRILNGAGLFGLENVANLDRLPEAGAVVLAFPMKIGGGSGGPTRIVAILPEPPAGR</sequence>
<dbReference type="Proteomes" id="UP000280296">
    <property type="component" value="Unassembled WGS sequence"/>
</dbReference>
<dbReference type="PANTHER" id="PTHR43564">
    <property type="entry name" value="KYNURENINE FORMAMIDASE-LIKE PROTEIN"/>
    <property type="match status" value="1"/>
</dbReference>